<reference evidence="2" key="1">
    <citation type="submission" date="2015-09" db="EMBL/GenBank/DDBJ databases">
        <authorList>
            <consortium name="Pathogen Informatics"/>
        </authorList>
    </citation>
    <scope>NUCLEOTIDE SEQUENCE [LARGE SCALE GENOMIC DNA]</scope>
    <source>
        <strain evidence="2">Lake Konstanz</strain>
    </source>
</reference>
<keyword evidence="2" id="KW-1185">Reference proteome</keyword>
<accession>A0A0S4IXP3</accession>
<gene>
    <name evidence="1" type="ORF">BSAL_73360</name>
</gene>
<dbReference type="OrthoDB" id="274913at2759"/>
<dbReference type="OMA" id="YAMGIGM"/>
<dbReference type="Gene3D" id="3.50.50.60">
    <property type="entry name" value="FAD/NAD(P)-binding domain"/>
    <property type="match status" value="1"/>
</dbReference>
<evidence type="ECO:0000313" key="2">
    <source>
        <dbReference type="Proteomes" id="UP000051952"/>
    </source>
</evidence>
<protein>
    <submittedName>
        <fullName evidence="1">Uncharacterized protein</fullName>
    </submittedName>
</protein>
<dbReference type="InterPro" id="IPR036188">
    <property type="entry name" value="FAD/NAD-bd_sf"/>
</dbReference>
<organism evidence="1 2">
    <name type="scientific">Bodo saltans</name>
    <name type="common">Flagellated protozoan</name>
    <dbReference type="NCBI Taxonomy" id="75058"/>
    <lineage>
        <taxon>Eukaryota</taxon>
        <taxon>Discoba</taxon>
        <taxon>Euglenozoa</taxon>
        <taxon>Kinetoplastea</taxon>
        <taxon>Metakinetoplastina</taxon>
        <taxon>Eubodonida</taxon>
        <taxon>Bodonidae</taxon>
        <taxon>Bodo</taxon>
    </lineage>
</organism>
<dbReference type="Proteomes" id="UP000051952">
    <property type="component" value="Unassembled WGS sequence"/>
</dbReference>
<sequence>MYAVKPWGKVMLVGRSVASLSLGIGMRWRESEVELIEKTEGPYGELNLMRRCVLPENTLRQMEDIGVTKNILRSILTPAKNWKFIGAVGLETIREGSLYPGCSPMEPVYHCSEGRLLRVMRQEFMKFGGRLEWGSTAYDAFESLDGSLTWTLRKDYGPGANAQSIISFCNNDAFNKLVLVDDPQRLAVLFDVRTGVLLNASEEVNAMLGSAFDVTIAIGNGVAMHMWRTTNHMEAPVVAWKLICKGRTDYEQLLQGLHPTLREVLGKSIQVYSTTQRIPASTPAIRDDAHHHRISVMGDALLPVDPFEWRGDAVRTAIEEASALVRGIYGSKYHRGHIPQILRSAEQDVISRRAFLLRRDLVDAEHFLAVNPQLPRDDDEAEEPLKRVLA</sequence>
<dbReference type="AlphaFoldDB" id="A0A0S4IXP3"/>
<name>A0A0S4IXP3_BODSA</name>
<dbReference type="VEuPathDB" id="TriTrypDB:BSAL_73360"/>
<proteinExistence type="predicted"/>
<dbReference type="SUPFAM" id="SSF51905">
    <property type="entry name" value="FAD/NAD(P)-binding domain"/>
    <property type="match status" value="1"/>
</dbReference>
<dbReference type="EMBL" id="CYKH01000612">
    <property type="protein sequence ID" value="CUG06736.1"/>
    <property type="molecule type" value="Genomic_DNA"/>
</dbReference>
<evidence type="ECO:0000313" key="1">
    <source>
        <dbReference type="EMBL" id="CUG06736.1"/>
    </source>
</evidence>